<evidence type="ECO:0000313" key="2">
    <source>
        <dbReference type="EMBL" id="OXA64264.1"/>
    </source>
</evidence>
<evidence type="ECO:0000313" key="3">
    <source>
        <dbReference type="Proteomes" id="UP000198287"/>
    </source>
</evidence>
<dbReference type="OrthoDB" id="8297494at2759"/>
<keyword evidence="3" id="KW-1185">Reference proteome</keyword>
<dbReference type="AlphaFoldDB" id="A0A226F4A9"/>
<gene>
    <name evidence="2" type="ORF">Fcan01_00208</name>
</gene>
<keyword evidence="1" id="KW-0472">Membrane</keyword>
<name>A0A226F4A9_FOLCA</name>
<dbReference type="EMBL" id="LNIX01000001">
    <property type="protein sequence ID" value="OXA64264.1"/>
    <property type="molecule type" value="Genomic_DNA"/>
</dbReference>
<keyword evidence="1" id="KW-1133">Transmembrane helix</keyword>
<reference evidence="2 3" key="1">
    <citation type="submission" date="2015-12" db="EMBL/GenBank/DDBJ databases">
        <title>The genome of Folsomia candida.</title>
        <authorList>
            <person name="Faddeeva A."/>
            <person name="Derks M.F."/>
            <person name="Anvar Y."/>
            <person name="Smit S."/>
            <person name="Van Straalen N."/>
            <person name="Roelofs D."/>
        </authorList>
    </citation>
    <scope>NUCLEOTIDE SEQUENCE [LARGE SCALE GENOMIC DNA]</scope>
    <source>
        <strain evidence="2 3">VU population</strain>
        <tissue evidence="2">Whole body</tissue>
    </source>
</reference>
<feature type="transmembrane region" description="Helical" evidence="1">
    <location>
        <begin position="31"/>
        <end position="48"/>
    </location>
</feature>
<accession>A0A226F4A9</accession>
<keyword evidence="1" id="KW-0812">Transmembrane</keyword>
<comment type="caution">
    <text evidence="2">The sequence shown here is derived from an EMBL/GenBank/DDBJ whole genome shotgun (WGS) entry which is preliminary data.</text>
</comment>
<protein>
    <submittedName>
        <fullName evidence="2">Uncharacterized protein</fullName>
    </submittedName>
</protein>
<feature type="transmembrane region" description="Helical" evidence="1">
    <location>
        <begin position="7"/>
        <end position="25"/>
    </location>
</feature>
<feature type="transmembrane region" description="Helical" evidence="1">
    <location>
        <begin position="89"/>
        <end position="112"/>
    </location>
</feature>
<organism evidence="2 3">
    <name type="scientific">Folsomia candida</name>
    <name type="common">Springtail</name>
    <dbReference type="NCBI Taxonomy" id="158441"/>
    <lineage>
        <taxon>Eukaryota</taxon>
        <taxon>Metazoa</taxon>
        <taxon>Ecdysozoa</taxon>
        <taxon>Arthropoda</taxon>
        <taxon>Hexapoda</taxon>
        <taxon>Collembola</taxon>
        <taxon>Entomobryomorpha</taxon>
        <taxon>Isotomoidea</taxon>
        <taxon>Isotomidae</taxon>
        <taxon>Proisotominae</taxon>
        <taxon>Folsomia</taxon>
    </lineage>
</organism>
<sequence>MAQFQCILATFYCFAMFLLLAFGGFPTTEKFQASVFFMLNLLACIVRWSNVIGNDAVQIINSFLAFEHSTVKAVSENFGTTRLAKAMKYFIWLIEISLPVISLLQMALFLFAPCTTPFIVSMSVECRGIRKELGLSRWIGHILDTWILSHGCYSAAIPVLFVLCVGIVCLLTYFEILKRVKIGKHSSALSYENSKSRVHSVFRVLGCRVSPSARTRSSSSTRHRALQSTRTRLELEMKDSLHH</sequence>
<evidence type="ECO:0000256" key="1">
    <source>
        <dbReference type="SAM" id="Phobius"/>
    </source>
</evidence>
<dbReference type="Proteomes" id="UP000198287">
    <property type="component" value="Unassembled WGS sequence"/>
</dbReference>
<feature type="transmembrane region" description="Helical" evidence="1">
    <location>
        <begin position="153"/>
        <end position="174"/>
    </location>
</feature>
<proteinExistence type="predicted"/>